<dbReference type="STRING" id="1123755.SAMN05444714_2686"/>
<dbReference type="AlphaFoldDB" id="A0A1I6MZ18"/>
<protein>
    <submittedName>
        <fullName evidence="1">Uncharacterized conserved protein, DUF924 family</fullName>
    </submittedName>
</protein>
<sequence length="209" mass="23693">MSFLPTDVLDFWFPDTGHQNAPETYAAFWSERMQGGMDDAIISKFADLTQAAASGQLDHWAETPRGRLALIIALDQFPRSLWRDTPAAYAQDIKAARLALEGMANGHFACLQPWEMMFFYIAIAHCEGPEHLARMRMLDDTVELVIRKLPDQLCESGPRLRAQHLKVKKIIATYGRHPHRNDILSRHSTPEEELYISAGDFPHLPKKGP</sequence>
<dbReference type="EMBL" id="FOZM01000003">
    <property type="protein sequence ID" value="SFS20943.1"/>
    <property type="molecule type" value="Genomic_DNA"/>
</dbReference>
<dbReference type="OrthoDB" id="7593450at2"/>
<dbReference type="Proteomes" id="UP000198926">
    <property type="component" value="Unassembled WGS sequence"/>
</dbReference>
<reference evidence="1 2" key="1">
    <citation type="submission" date="2016-10" db="EMBL/GenBank/DDBJ databases">
        <authorList>
            <person name="de Groot N.N."/>
        </authorList>
    </citation>
    <scope>NUCLEOTIDE SEQUENCE [LARGE SCALE GENOMIC DNA]</scope>
    <source>
        <strain evidence="1 2">DSM 29433</strain>
    </source>
</reference>
<evidence type="ECO:0000313" key="1">
    <source>
        <dbReference type="EMBL" id="SFS20943.1"/>
    </source>
</evidence>
<dbReference type="RefSeq" id="WP_090209596.1">
    <property type="nucleotide sequence ID" value="NZ_FOZM01000003.1"/>
</dbReference>
<dbReference type="Gene3D" id="1.20.58.320">
    <property type="entry name" value="TPR-like"/>
    <property type="match status" value="1"/>
</dbReference>
<evidence type="ECO:0000313" key="2">
    <source>
        <dbReference type="Proteomes" id="UP000198926"/>
    </source>
</evidence>
<dbReference type="InterPro" id="IPR011990">
    <property type="entry name" value="TPR-like_helical_dom_sf"/>
</dbReference>
<keyword evidence="2" id="KW-1185">Reference proteome</keyword>
<gene>
    <name evidence="1" type="ORF">SAMN05444714_2686</name>
</gene>
<dbReference type="Pfam" id="PF06041">
    <property type="entry name" value="DUF924"/>
    <property type="match status" value="1"/>
</dbReference>
<dbReference type="SUPFAM" id="SSF48452">
    <property type="entry name" value="TPR-like"/>
    <property type="match status" value="1"/>
</dbReference>
<name>A0A1I6MZ18_9RHOB</name>
<organism evidence="1 2">
    <name type="scientific">Yoonia litorea</name>
    <dbReference type="NCBI Taxonomy" id="1123755"/>
    <lineage>
        <taxon>Bacteria</taxon>
        <taxon>Pseudomonadati</taxon>
        <taxon>Pseudomonadota</taxon>
        <taxon>Alphaproteobacteria</taxon>
        <taxon>Rhodobacterales</taxon>
        <taxon>Paracoccaceae</taxon>
        <taxon>Yoonia</taxon>
    </lineage>
</organism>
<dbReference type="Gene3D" id="1.25.40.10">
    <property type="entry name" value="Tetratricopeptide repeat domain"/>
    <property type="match status" value="1"/>
</dbReference>
<accession>A0A1I6MZ18</accession>
<proteinExistence type="predicted"/>
<dbReference type="InterPro" id="IPR010323">
    <property type="entry name" value="DUF924"/>
</dbReference>